<reference evidence="2 3" key="1">
    <citation type="journal article" date="2016" name="Genome Announc.">
        <title>Genome Sequence of Madurella mycetomatis mm55, Isolated from a Human Mycetoma Case in Sudan.</title>
        <authorList>
            <person name="Smit S."/>
            <person name="Derks M.F."/>
            <person name="Bervoets S."/>
            <person name="Fahal A."/>
            <person name="van Leeuwen W."/>
            <person name="van Belkum A."/>
            <person name="van de Sande W.W."/>
        </authorList>
    </citation>
    <scope>NUCLEOTIDE SEQUENCE [LARGE SCALE GENOMIC DNA]</scope>
    <source>
        <strain evidence="3">mm55</strain>
    </source>
</reference>
<dbReference type="PANTHER" id="PTHR46082">
    <property type="entry name" value="ATP/GTP-BINDING PROTEIN-RELATED"/>
    <property type="match status" value="1"/>
</dbReference>
<dbReference type="Proteomes" id="UP000078237">
    <property type="component" value="Unassembled WGS sequence"/>
</dbReference>
<dbReference type="SUPFAM" id="SSF53167">
    <property type="entry name" value="Purine and uridine phosphorylases"/>
    <property type="match status" value="1"/>
</dbReference>
<dbReference type="AlphaFoldDB" id="A0A175W1A6"/>
<dbReference type="Gene3D" id="3.40.50.1580">
    <property type="entry name" value="Nucleoside phosphorylase domain"/>
    <property type="match status" value="1"/>
</dbReference>
<dbReference type="EMBL" id="LCTW02000157">
    <property type="protein sequence ID" value="KXX77526.1"/>
    <property type="molecule type" value="Genomic_DNA"/>
</dbReference>
<feature type="region of interest" description="Disordered" evidence="1">
    <location>
        <begin position="58"/>
        <end position="85"/>
    </location>
</feature>
<dbReference type="PANTHER" id="PTHR46082:SF6">
    <property type="entry name" value="AAA+ ATPASE DOMAIN-CONTAINING PROTEIN-RELATED"/>
    <property type="match status" value="1"/>
</dbReference>
<dbReference type="GO" id="GO:0009116">
    <property type="term" value="P:nucleoside metabolic process"/>
    <property type="evidence" value="ECO:0007669"/>
    <property type="project" value="InterPro"/>
</dbReference>
<dbReference type="OrthoDB" id="4589250at2759"/>
<keyword evidence="3" id="KW-1185">Reference proteome</keyword>
<name>A0A175W1A6_9PEZI</name>
<dbReference type="InterPro" id="IPR053137">
    <property type="entry name" value="NLR-like"/>
</dbReference>
<dbReference type="GO" id="GO:0003824">
    <property type="term" value="F:catalytic activity"/>
    <property type="evidence" value="ECO:0007669"/>
    <property type="project" value="InterPro"/>
</dbReference>
<feature type="compositionally biased region" description="Polar residues" evidence="1">
    <location>
        <begin position="64"/>
        <end position="77"/>
    </location>
</feature>
<evidence type="ECO:0000313" key="2">
    <source>
        <dbReference type="EMBL" id="KXX77526.1"/>
    </source>
</evidence>
<comment type="caution">
    <text evidence="2">The sequence shown here is derived from an EMBL/GenBank/DDBJ whole genome shotgun (WGS) entry which is preliminary data.</text>
</comment>
<gene>
    <name evidence="2" type="ORF">MMYC01_208582</name>
</gene>
<dbReference type="STRING" id="100816.A0A175W1A6"/>
<dbReference type="InterPro" id="IPR035994">
    <property type="entry name" value="Nucleoside_phosphorylase_sf"/>
</dbReference>
<protein>
    <submittedName>
        <fullName evidence="2">Uncharacterized protein</fullName>
    </submittedName>
</protein>
<proteinExistence type="predicted"/>
<dbReference type="VEuPathDB" id="FungiDB:MMYC01_208582"/>
<accession>A0A175W1A6</accession>
<evidence type="ECO:0000256" key="1">
    <source>
        <dbReference type="SAM" id="MobiDB-lite"/>
    </source>
</evidence>
<organism evidence="2 3">
    <name type="scientific">Madurella mycetomatis</name>
    <dbReference type="NCBI Taxonomy" id="100816"/>
    <lineage>
        <taxon>Eukaryota</taxon>
        <taxon>Fungi</taxon>
        <taxon>Dikarya</taxon>
        <taxon>Ascomycota</taxon>
        <taxon>Pezizomycotina</taxon>
        <taxon>Sordariomycetes</taxon>
        <taxon>Sordariomycetidae</taxon>
        <taxon>Sordariales</taxon>
        <taxon>Sordariales incertae sedis</taxon>
        <taxon>Madurella</taxon>
    </lineage>
</organism>
<evidence type="ECO:0000313" key="3">
    <source>
        <dbReference type="Proteomes" id="UP000078237"/>
    </source>
</evidence>
<sequence>MRVYINHVSKLEFLCSFREAFFASITERNIQGGLAGAGLVPHDPERVLSRLDIKLRIPTPPTSRPGTAQSWAFQTPHNPREADSQSTLIKTRIANYQTWTLKSQPANVRLKRASSPIARPTSQVQPSRPASRDGFEIAIICALPLEAEAVEALFDHWDDDDDNPPYDKAAGNPNAYSTGVIGRHNVVLAYMPNMGKVAADPAASYCRMSFRRIRLAVVVGICGAVPFSPNNG</sequence>